<dbReference type="RefSeq" id="XP_005757532.1">
    <property type="nucleotide sequence ID" value="XM_005757475.1"/>
</dbReference>
<dbReference type="EnsemblProtists" id="EOD05103">
    <property type="protein sequence ID" value="EOD05103"/>
    <property type="gene ID" value="EMIHUDRAFT_220179"/>
</dbReference>
<evidence type="ECO:0000313" key="1">
    <source>
        <dbReference type="EnsemblProtists" id="EOD05103"/>
    </source>
</evidence>
<reference evidence="1" key="2">
    <citation type="submission" date="2024-10" db="UniProtKB">
        <authorList>
            <consortium name="EnsemblProtists"/>
        </authorList>
    </citation>
    <scope>IDENTIFICATION</scope>
</reference>
<dbReference type="GeneID" id="17251340"/>
<keyword evidence="2" id="KW-1185">Reference proteome</keyword>
<dbReference type="PaxDb" id="2903-EOD05103"/>
<name>A0A0D3I1G8_EMIH1</name>
<dbReference type="HOGENOM" id="CLU_2676269_0_0_1"/>
<reference evidence="2" key="1">
    <citation type="journal article" date="2013" name="Nature">
        <title>Pan genome of the phytoplankton Emiliania underpins its global distribution.</title>
        <authorList>
            <person name="Read B.A."/>
            <person name="Kegel J."/>
            <person name="Klute M.J."/>
            <person name="Kuo A."/>
            <person name="Lefebvre S.C."/>
            <person name="Maumus F."/>
            <person name="Mayer C."/>
            <person name="Miller J."/>
            <person name="Monier A."/>
            <person name="Salamov A."/>
            <person name="Young J."/>
            <person name="Aguilar M."/>
            <person name="Claverie J.M."/>
            <person name="Frickenhaus S."/>
            <person name="Gonzalez K."/>
            <person name="Herman E.K."/>
            <person name="Lin Y.C."/>
            <person name="Napier J."/>
            <person name="Ogata H."/>
            <person name="Sarno A.F."/>
            <person name="Shmutz J."/>
            <person name="Schroeder D."/>
            <person name="de Vargas C."/>
            <person name="Verret F."/>
            <person name="von Dassow P."/>
            <person name="Valentin K."/>
            <person name="Van de Peer Y."/>
            <person name="Wheeler G."/>
            <person name="Dacks J.B."/>
            <person name="Delwiche C.F."/>
            <person name="Dyhrman S.T."/>
            <person name="Glockner G."/>
            <person name="John U."/>
            <person name="Richards T."/>
            <person name="Worden A.Z."/>
            <person name="Zhang X."/>
            <person name="Grigoriev I.V."/>
            <person name="Allen A.E."/>
            <person name="Bidle K."/>
            <person name="Borodovsky M."/>
            <person name="Bowler C."/>
            <person name="Brownlee C."/>
            <person name="Cock J.M."/>
            <person name="Elias M."/>
            <person name="Gladyshev V.N."/>
            <person name="Groth M."/>
            <person name="Guda C."/>
            <person name="Hadaegh A."/>
            <person name="Iglesias-Rodriguez M.D."/>
            <person name="Jenkins J."/>
            <person name="Jones B.M."/>
            <person name="Lawson T."/>
            <person name="Leese F."/>
            <person name="Lindquist E."/>
            <person name="Lobanov A."/>
            <person name="Lomsadze A."/>
            <person name="Malik S.B."/>
            <person name="Marsh M.E."/>
            <person name="Mackinder L."/>
            <person name="Mock T."/>
            <person name="Mueller-Roeber B."/>
            <person name="Pagarete A."/>
            <person name="Parker M."/>
            <person name="Probert I."/>
            <person name="Quesneville H."/>
            <person name="Raines C."/>
            <person name="Rensing S.A."/>
            <person name="Riano-Pachon D.M."/>
            <person name="Richier S."/>
            <person name="Rokitta S."/>
            <person name="Shiraiwa Y."/>
            <person name="Soanes D.M."/>
            <person name="van der Giezen M."/>
            <person name="Wahlund T.M."/>
            <person name="Williams B."/>
            <person name="Wilson W."/>
            <person name="Wolfe G."/>
            <person name="Wurch L.L."/>
        </authorList>
    </citation>
    <scope>NUCLEOTIDE SEQUENCE</scope>
</reference>
<dbReference type="KEGG" id="ehx:EMIHUDRAFT_220179"/>
<organism evidence="1 2">
    <name type="scientific">Emiliania huxleyi (strain CCMP1516)</name>
    <dbReference type="NCBI Taxonomy" id="280463"/>
    <lineage>
        <taxon>Eukaryota</taxon>
        <taxon>Haptista</taxon>
        <taxon>Haptophyta</taxon>
        <taxon>Prymnesiophyceae</taxon>
        <taxon>Isochrysidales</taxon>
        <taxon>Noelaerhabdaceae</taxon>
        <taxon>Emiliania</taxon>
    </lineage>
</organism>
<dbReference type="AlphaFoldDB" id="A0A0D3I1G8"/>
<sequence>MSMNALWREWGRLELTSLPAGYRVAGLASGRGWAHLAEFASRWVGICVSFRSANGRPLLRNADAFTQFSPADNAV</sequence>
<evidence type="ECO:0000313" key="2">
    <source>
        <dbReference type="Proteomes" id="UP000013827"/>
    </source>
</evidence>
<protein>
    <submittedName>
        <fullName evidence="1">Uncharacterized protein</fullName>
    </submittedName>
</protein>
<proteinExistence type="predicted"/>
<accession>A0A0D3I1G8</accession>
<dbReference type="Proteomes" id="UP000013827">
    <property type="component" value="Unassembled WGS sequence"/>
</dbReference>